<evidence type="ECO:0000313" key="2">
    <source>
        <dbReference type="Proteomes" id="UP001060085"/>
    </source>
</evidence>
<reference evidence="2" key="1">
    <citation type="journal article" date="2023" name="Nat. Plants">
        <title>Single-cell RNA sequencing provides a high-resolution roadmap for understanding the multicellular compartmentation of specialized metabolism.</title>
        <authorList>
            <person name="Sun S."/>
            <person name="Shen X."/>
            <person name="Li Y."/>
            <person name="Li Y."/>
            <person name="Wang S."/>
            <person name="Li R."/>
            <person name="Zhang H."/>
            <person name="Shen G."/>
            <person name="Guo B."/>
            <person name="Wei J."/>
            <person name="Xu J."/>
            <person name="St-Pierre B."/>
            <person name="Chen S."/>
            <person name="Sun C."/>
        </authorList>
    </citation>
    <scope>NUCLEOTIDE SEQUENCE [LARGE SCALE GENOMIC DNA]</scope>
</reference>
<name>A0ACC0CEC5_CATRO</name>
<organism evidence="1 2">
    <name type="scientific">Catharanthus roseus</name>
    <name type="common">Madagascar periwinkle</name>
    <name type="synonym">Vinca rosea</name>
    <dbReference type="NCBI Taxonomy" id="4058"/>
    <lineage>
        <taxon>Eukaryota</taxon>
        <taxon>Viridiplantae</taxon>
        <taxon>Streptophyta</taxon>
        <taxon>Embryophyta</taxon>
        <taxon>Tracheophyta</taxon>
        <taxon>Spermatophyta</taxon>
        <taxon>Magnoliopsida</taxon>
        <taxon>eudicotyledons</taxon>
        <taxon>Gunneridae</taxon>
        <taxon>Pentapetalae</taxon>
        <taxon>asterids</taxon>
        <taxon>lamiids</taxon>
        <taxon>Gentianales</taxon>
        <taxon>Apocynaceae</taxon>
        <taxon>Rauvolfioideae</taxon>
        <taxon>Vinceae</taxon>
        <taxon>Catharanthinae</taxon>
        <taxon>Catharanthus</taxon>
    </lineage>
</organism>
<dbReference type="Proteomes" id="UP001060085">
    <property type="component" value="Linkage Group LG01"/>
</dbReference>
<sequence length="145" mass="15740">MAEKDGVGLCTIKTVCPTASAERTVCRYTIRPVLGEELKANVQCLHIETGLPIPTNEQLMFKAAGGSNKGHVYGFSLHSISSSVSSAKPPESYIEKETRLRGYMQQAQKNFVGFMTSFASQCGVQLDSVPTLFTPFRPSDDDATS</sequence>
<keyword evidence="2" id="KW-1185">Reference proteome</keyword>
<gene>
    <name evidence="1" type="ORF">M9H77_04494</name>
</gene>
<comment type="caution">
    <text evidence="1">The sequence shown here is derived from an EMBL/GenBank/DDBJ whole genome shotgun (WGS) entry which is preliminary data.</text>
</comment>
<dbReference type="EMBL" id="CM044701">
    <property type="protein sequence ID" value="KAI5683266.1"/>
    <property type="molecule type" value="Genomic_DNA"/>
</dbReference>
<proteinExistence type="predicted"/>
<accession>A0ACC0CEC5</accession>
<evidence type="ECO:0000313" key="1">
    <source>
        <dbReference type="EMBL" id="KAI5683266.1"/>
    </source>
</evidence>
<protein>
    <submittedName>
        <fullName evidence="1">Uncharacterized protein</fullName>
    </submittedName>
</protein>